<dbReference type="PATRIC" id="fig|572479.3.peg.2072"/>
<proteinExistence type="predicted"/>
<dbReference type="RefSeq" id="WP_014554172.1">
    <property type="nucleotide sequence ID" value="NC_017455.1"/>
</dbReference>
<evidence type="ECO:0000313" key="2">
    <source>
        <dbReference type="Proteomes" id="UP000006866"/>
    </source>
</evidence>
<dbReference type="STRING" id="572479.Hprae_2034"/>
<keyword evidence="2" id="KW-1185">Reference proteome</keyword>
<gene>
    <name evidence="1" type="ordered locus">Hprae_2034</name>
</gene>
<dbReference type="KEGG" id="hpk:Hprae_2034"/>
<dbReference type="Proteomes" id="UP000006866">
    <property type="component" value="Chromosome"/>
</dbReference>
<dbReference type="EMBL" id="CP002175">
    <property type="protein sequence ID" value="ADO78156.1"/>
    <property type="molecule type" value="Genomic_DNA"/>
</dbReference>
<evidence type="ECO:0000313" key="1">
    <source>
        <dbReference type="EMBL" id="ADO78156.1"/>
    </source>
</evidence>
<accession>E3DRU2</accession>
<dbReference type="HOGENOM" id="CLU_3136343_0_0_9"/>
<reference evidence="2" key="1">
    <citation type="submission" date="2010-10" db="EMBL/GenBank/DDBJ databases">
        <title>The complete genome of Halanaerobium praevalens DSM 2228.</title>
        <authorList>
            <consortium name="US DOE Joint Genome Institute (JGI-PGF)"/>
            <person name="Lucas S."/>
            <person name="Copeland A."/>
            <person name="Lapidus A."/>
            <person name="Glavina del Rio T."/>
            <person name="Dalin E."/>
            <person name="Tice H."/>
            <person name="Bruce D."/>
            <person name="Goodwin L."/>
            <person name="Pitluck S."/>
            <person name="Kyrpides N."/>
            <person name="Mavromatis K."/>
            <person name="Ivanova N."/>
            <person name="Ovchinnikova G."/>
            <person name="Chertkov O."/>
            <person name="Detter J.C."/>
            <person name="Han C."/>
            <person name="Larimer F."/>
            <person name="Land M."/>
            <person name="Hauser L."/>
            <person name="Markowitz V."/>
            <person name="Cheng J.-F."/>
            <person name="Hugenholtz P."/>
            <person name="Woyke T."/>
            <person name="Wu D."/>
            <person name="Tindall B."/>
            <person name="Pomrenke H.G."/>
            <person name="Brambilla E."/>
            <person name="Klenk H.-P."/>
            <person name="Eisen J.A."/>
        </authorList>
    </citation>
    <scope>NUCLEOTIDE SEQUENCE [LARGE SCALE GENOMIC DNA]</scope>
    <source>
        <strain evidence="2">ATCC 33744 / DSM 2228 / GSL</strain>
    </source>
</reference>
<protein>
    <submittedName>
        <fullName evidence="1">Uncharacterized protein</fullName>
    </submittedName>
</protein>
<name>E3DRU2_HALPG</name>
<sequence>MPNKNTKEYIIKKFNEAGIPLEVKKTNAYTDKNFSRIINKKAKKNVVNS</sequence>
<reference evidence="1 2" key="2">
    <citation type="journal article" date="2011" name="Stand. Genomic Sci.">
        <title>Complete genome sequence of the extremely halophilic Halanaerobium praevalens type strain (GSL).</title>
        <authorList>
            <person name="Ivanova N."/>
            <person name="Sikorski J."/>
            <person name="Chertkov O."/>
            <person name="Nolan M."/>
            <person name="Lucas S."/>
            <person name="Hammon N."/>
            <person name="Deshpande S."/>
            <person name="Cheng J.F."/>
            <person name="Tapia R."/>
            <person name="Han C."/>
            <person name="Goodwin L."/>
            <person name="Pitluck S."/>
            <person name="Huntemann M."/>
            <person name="Liolios K."/>
            <person name="Pagani I."/>
            <person name="Mavromatis K."/>
            <person name="Ovchinikova G."/>
            <person name="Pati A."/>
            <person name="Chen A."/>
            <person name="Palaniappan K."/>
            <person name="Land M."/>
            <person name="Hauser L."/>
            <person name="Brambilla E.M."/>
            <person name="Kannan K.P."/>
            <person name="Rohde M."/>
            <person name="Tindall B.J."/>
            <person name="Goker M."/>
            <person name="Detter J.C."/>
            <person name="Woyke T."/>
            <person name="Bristow J."/>
            <person name="Eisen J.A."/>
            <person name="Markowitz V."/>
            <person name="Hugenholtz P."/>
            <person name="Kyrpides N.C."/>
            <person name="Klenk H.P."/>
            <person name="Lapidus A."/>
        </authorList>
    </citation>
    <scope>NUCLEOTIDE SEQUENCE [LARGE SCALE GENOMIC DNA]</scope>
    <source>
        <strain evidence="2">ATCC 33744 / DSM 2228 / GSL</strain>
    </source>
</reference>
<organism evidence="1 2">
    <name type="scientific">Halanaerobium praevalens (strain ATCC 33744 / DSM 2228 / GSL)</name>
    <dbReference type="NCBI Taxonomy" id="572479"/>
    <lineage>
        <taxon>Bacteria</taxon>
        <taxon>Bacillati</taxon>
        <taxon>Bacillota</taxon>
        <taxon>Clostridia</taxon>
        <taxon>Halanaerobiales</taxon>
        <taxon>Halanaerobiaceae</taxon>
        <taxon>Halanaerobium</taxon>
    </lineage>
</organism>
<dbReference type="AlphaFoldDB" id="E3DRU2"/>